<keyword evidence="6" id="KW-1185">Reference proteome</keyword>
<feature type="region of interest" description="Disordered" evidence="2">
    <location>
        <begin position="334"/>
        <end position="570"/>
    </location>
</feature>
<feature type="transmembrane region" description="Helical" evidence="3">
    <location>
        <begin position="207"/>
        <end position="231"/>
    </location>
</feature>
<dbReference type="PANTHER" id="PTHR12366">
    <property type="entry name" value="ASPARTYL/ASPARAGINYL BETA-HYDROXYLASE"/>
    <property type="match status" value="1"/>
</dbReference>
<dbReference type="InterPro" id="IPR011990">
    <property type="entry name" value="TPR-like_helical_dom_sf"/>
</dbReference>
<dbReference type="InterPro" id="IPR027443">
    <property type="entry name" value="IPNS-like_sf"/>
</dbReference>
<feature type="compositionally biased region" description="Basic and acidic residues" evidence="2">
    <location>
        <begin position="398"/>
        <end position="429"/>
    </location>
</feature>
<accession>A0A7R8X8L2</accession>
<dbReference type="AlphaFoldDB" id="A0A7R8X8L2"/>
<evidence type="ECO:0000259" key="4">
    <source>
        <dbReference type="Pfam" id="PF05118"/>
    </source>
</evidence>
<dbReference type="Proteomes" id="UP000677054">
    <property type="component" value="Unassembled WGS sequence"/>
</dbReference>
<evidence type="ECO:0000313" key="6">
    <source>
        <dbReference type="Proteomes" id="UP000677054"/>
    </source>
</evidence>
<dbReference type="Pfam" id="PF05118">
    <property type="entry name" value="Asp_Arg_Hydrox"/>
    <property type="match status" value="1"/>
</dbReference>
<name>A0A7R8X8L2_9CRUS</name>
<dbReference type="PANTHER" id="PTHR12366:SF29">
    <property type="entry name" value="ASPARTYL BETA-HYDROXYLASE, ISOFORM L"/>
    <property type="match status" value="1"/>
</dbReference>
<organism evidence="5">
    <name type="scientific">Darwinula stevensoni</name>
    <dbReference type="NCBI Taxonomy" id="69355"/>
    <lineage>
        <taxon>Eukaryota</taxon>
        <taxon>Metazoa</taxon>
        <taxon>Ecdysozoa</taxon>
        <taxon>Arthropoda</taxon>
        <taxon>Crustacea</taxon>
        <taxon>Oligostraca</taxon>
        <taxon>Ostracoda</taxon>
        <taxon>Podocopa</taxon>
        <taxon>Podocopida</taxon>
        <taxon>Darwinulocopina</taxon>
        <taxon>Darwinuloidea</taxon>
        <taxon>Darwinulidae</taxon>
        <taxon>Darwinula</taxon>
    </lineage>
</organism>
<feature type="compositionally biased region" description="Acidic residues" evidence="2">
    <location>
        <begin position="468"/>
        <end position="477"/>
    </location>
</feature>
<feature type="compositionally biased region" description="Basic and acidic residues" evidence="2">
    <location>
        <begin position="623"/>
        <end position="640"/>
    </location>
</feature>
<feature type="domain" description="Aspartyl/asparaginy/proline hydroxylase" evidence="4">
    <location>
        <begin position="918"/>
        <end position="1071"/>
    </location>
</feature>
<dbReference type="EMBL" id="LR899807">
    <property type="protein sequence ID" value="CAD7242592.1"/>
    <property type="molecule type" value="Genomic_DNA"/>
</dbReference>
<evidence type="ECO:0000256" key="3">
    <source>
        <dbReference type="SAM" id="Phobius"/>
    </source>
</evidence>
<dbReference type="SUPFAM" id="SSF51197">
    <property type="entry name" value="Clavaminate synthase-like"/>
    <property type="match status" value="1"/>
</dbReference>
<dbReference type="SUPFAM" id="SSF48452">
    <property type="entry name" value="TPR-like"/>
    <property type="match status" value="1"/>
</dbReference>
<protein>
    <recommendedName>
        <fullName evidence="4">Aspartyl/asparaginy/proline hydroxylase domain-containing protein</fullName>
    </recommendedName>
</protein>
<dbReference type="GO" id="GO:0062101">
    <property type="term" value="F:peptidyl-aspartic acid 3-dioxygenase activity"/>
    <property type="evidence" value="ECO:0007669"/>
    <property type="project" value="InterPro"/>
</dbReference>
<dbReference type="InterPro" id="IPR007803">
    <property type="entry name" value="Asp/Arg/Pro-Hydrxlase"/>
</dbReference>
<dbReference type="EMBL" id="CAJPEV010000290">
    <property type="protein sequence ID" value="CAG0883536.1"/>
    <property type="molecule type" value="Genomic_DNA"/>
</dbReference>
<keyword evidence="3" id="KW-0812">Transmembrane</keyword>
<dbReference type="Gene3D" id="2.60.120.330">
    <property type="entry name" value="B-lactam Antibiotic, Isopenicillin N Synthase, Chain"/>
    <property type="match status" value="1"/>
</dbReference>
<feature type="compositionally biased region" description="Acidic residues" evidence="2">
    <location>
        <begin position="353"/>
        <end position="365"/>
    </location>
</feature>
<evidence type="ECO:0000256" key="2">
    <source>
        <dbReference type="SAM" id="MobiDB-lite"/>
    </source>
</evidence>
<dbReference type="GO" id="GO:0005783">
    <property type="term" value="C:endoplasmic reticulum"/>
    <property type="evidence" value="ECO:0007669"/>
    <property type="project" value="TreeGrafter"/>
</dbReference>
<reference evidence="5" key="1">
    <citation type="submission" date="2020-11" db="EMBL/GenBank/DDBJ databases">
        <authorList>
            <person name="Tran Van P."/>
        </authorList>
    </citation>
    <scope>NUCLEOTIDE SEQUENCE</scope>
</reference>
<gene>
    <name evidence="5" type="ORF">DSTB1V02_LOCUS2550</name>
</gene>
<feature type="region of interest" description="Disordered" evidence="2">
    <location>
        <begin position="601"/>
        <end position="668"/>
    </location>
</feature>
<proteinExistence type="inferred from homology"/>
<dbReference type="OrthoDB" id="438431at2759"/>
<keyword evidence="3" id="KW-0472">Membrane</keyword>
<evidence type="ECO:0000313" key="5">
    <source>
        <dbReference type="EMBL" id="CAD7242592.1"/>
    </source>
</evidence>
<keyword evidence="3" id="KW-1133">Transmembrane helix</keyword>
<dbReference type="InterPro" id="IPR039038">
    <property type="entry name" value="ASPH"/>
</dbReference>
<evidence type="ECO:0000256" key="1">
    <source>
        <dbReference type="ARBA" id="ARBA00007730"/>
    </source>
</evidence>
<sequence length="1084" mass="122542">MTATSYILAQLEALQAEEYENEKKSIQLLHVQDSRDELEDLDSGSSSPKLVPQGGGICSRIIFFLLLTGLVLLTVLIFFEARSAREVDLPLEASRFSAIFDGLVEDHMEQPEEAPAYDTEEPVAEQDFRADLFPPSDQIEPSSTMDKLTVPVVDWASSAETTGIVQPEAATHTDEPVIETEAIHASASAALGDMSTPSSEEPTPDAAIFRIAAGLLGMIALHILLVILGFARQEVTRHHAIPVIHVHEPPMESEVEPQMATTVTIDHHKEEEQVQEEDKESVVPAMEYGEWGPGTSFYEEASLEVMDEMHHYSMSGAPSLNGEKVTFHMEGAKKQTVFNDETTPEMEEHSRDDEDVSDVTEETQEQELVNPVTEKTWEMPEYSLSPEEQIEVFEESPEGYKSEHLTGELPPLEREHDKSSESNEIKLDSEQELGDLEVPPMGTEPHDAQYQTDVELELDGVHTHGLAEEEPDQESAEQEQPYPGFQDSRQEREGSEPHLQQVHQGRGGLPTYETEESLQSLEERGPYEVEESLQSLQEREPYEAGGESMENLAEEISGPHEEETLTIPSDVEMREDDMEFHEAEKELLDAEQTLHAIEIPKEQPSSEESSHVEAEENFPSDSHNVHGPDDANFKEPEETSHSAYMPDWDEESEEAEQRVEELAPLSNPFPTQIKHSVAQLRETIQDFSTILDVNPKSHGALYGYAHALDRLAQLLSSNDVLDDALDAFRKLLSLPHRQVPAKLYKKALRRFVERLQFRGHLQGAVEVLEAAVRDFPDEKEWRNSLAVGYLLLGENDLAKEALEDTLELWPEDGFAKVHLGFIYKVIIHNYAKGAELMEEGINTNEEGTHDGRFYYHLGDAYIRLKKQAQADAIHEKGAKEGIFLSTQQRSLYNVDHLKAQPWWTNRETTYEKDLEAMEERWEQIMEEVNPLIRSGAKEFSDESEDLRDGGSWKELILFARGRRHSQNCNLVPRTCGILEAFPAASQCRRGQVKFSLMQPRTHVWPHTGPTNCRLRAHLGLEGLQGAAIRVANETRTWKLGKFIIFDDSFEHEVWHNGTTDRLVLIVDMWHPGLNEQERHTLPAI</sequence>
<comment type="similarity">
    <text evidence="1">Belongs to the aspartyl/asparaginyl beta-hydroxylase family.</text>
</comment>
<feature type="transmembrane region" description="Helical" evidence="3">
    <location>
        <begin position="61"/>
        <end position="79"/>
    </location>
</feature>
<dbReference type="Gene3D" id="1.25.40.10">
    <property type="entry name" value="Tetratricopeptide repeat domain"/>
    <property type="match status" value="1"/>
</dbReference>
<feature type="compositionally biased region" description="Acidic residues" evidence="2">
    <location>
        <begin position="388"/>
        <end position="397"/>
    </location>
</feature>